<dbReference type="Proteomes" id="UP000294003">
    <property type="component" value="Unassembled WGS sequence"/>
</dbReference>
<dbReference type="InterPro" id="IPR027417">
    <property type="entry name" value="P-loop_NTPase"/>
</dbReference>
<evidence type="ECO:0000256" key="12">
    <source>
        <dbReference type="RuleBase" id="RU003651"/>
    </source>
</evidence>
<protein>
    <recommendedName>
        <fullName evidence="18">BCS1 N-terminal domain-containing protein</fullName>
    </recommendedName>
</protein>
<dbReference type="InterPro" id="IPR003960">
    <property type="entry name" value="ATPase_AAA_CS"/>
</dbReference>
<dbReference type="InterPro" id="IPR057495">
    <property type="entry name" value="AAA_lid_BCS1"/>
</dbReference>
<dbReference type="Pfam" id="PF25426">
    <property type="entry name" value="AAA_lid_BCS1"/>
    <property type="match status" value="1"/>
</dbReference>
<sequence length="623" mass="68003">MTETAAAAAAAAQNITGGDSGRHGAPPNVVESLLPLLGLRGFAPLYGLVGSSLGIDPTNLLTALGLLWALNRLLRQLYHVCYGLVSEHLMSSVHVSSNDDIYLHLMKWLASQSRMVNSRSLTAETVSRTAWEDEDESNVARDQSGRYLNFSNQEARSPPQFVPAIGLHNFWWRGQYFRLHRKRESFLDDAGGGPTFKDKEDLVVSCLWRSPEPIKQLLRHAKEQYYVDHQARTIVKRPGPQNMRRYGGRYSWQIVANRPVRDMRTVVLDQQQKMHVLADINEYLHPSTPRWYANRGIPLRRGYLFHGPPGTGKTSLSFALAGVFGLDIHVISLQEPTLTEEDLGSLFGALPRRCVVLLEDIDSAGLRRPADQIEQAEEEEKAQASSSGSGGGDGKGDGKDDGGNKDGRERGGRGRGRGRSSDWKVSDLAKALKKEGSGDDKKGISLSGLLNAIDGVASHEGRVLIMTTNVPEALDEALIRPGRVDLQVEFAHATRQQAEELFVRMYEADGGGRGTPTIATAAAAAADGPSASGKPAERNGGAVAPEIPRPAGGGDLDVAEDELPSVARRFAQKIPDGQFSPAEIQGYLLKRKKHPLRALREAEEWVEALTQQKASKSKISKVQ</sequence>
<keyword evidence="5" id="KW-0999">Mitochondrion inner membrane</keyword>
<dbReference type="SMART" id="SM01024">
    <property type="entry name" value="BCS1_N"/>
    <property type="match status" value="1"/>
</dbReference>
<dbReference type="InterPro" id="IPR003959">
    <property type="entry name" value="ATPase_AAA_core"/>
</dbReference>
<comment type="caution">
    <text evidence="16">The sequence shown here is derived from an EMBL/GenBank/DDBJ whole genome shotgun (WGS) entry which is preliminary data.</text>
</comment>
<feature type="region of interest" description="Disordered" evidence="13">
    <location>
        <begin position="526"/>
        <end position="558"/>
    </location>
</feature>
<evidence type="ECO:0008006" key="18">
    <source>
        <dbReference type="Google" id="ProtNLM"/>
    </source>
</evidence>
<evidence type="ECO:0000256" key="13">
    <source>
        <dbReference type="SAM" id="MobiDB-lite"/>
    </source>
</evidence>
<keyword evidence="10" id="KW-0472">Membrane</keyword>
<evidence type="ECO:0000256" key="6">
    <source>
        <dbReference type="ARBA" id="ARBA00022801"/>
    </source>
</evidence>
<dbReference type="InterPro" id="IPR050747">
    <property type="entry name" value="Mitochondrial_chaperone_BCS1"/>
</dbReference>
<evidence type="ECO:0000256" key="11">
    <source>
        <dbReference type="ARBA" id="ARBA00048778"/>
    </source>
</evidence>
<gene>
    <name evidence="16" type="ORF">DL762_005600</name>
</gene>
<dbReference type="SMART" id="SM00382">
    <property type="entry name" value="AAA"/>
    <property type="match status" value="1"/>
</dbReference>
<evidence type="ECO:0000256" key="4">
    <source>
        <dbReference type="ARBA" id="ARBA00022741"/>
    </source>
</evidence>
<comment type="similarity">
    <text evidence="2">Belongs to the AAA ATPase family. BCS1 subfamily.</text>
</comment>
<dbReference type="InterPro" id="IPR014851">
    <property type="entry name" value="BCS1_N"/>
</dbReference>
<comment type="catalytic activity">
    <reaction evidence="11">
        <text>ATP + H2O = ADP + phosphate + H(+)</text>
        <dbReference type="Rhea" id="RHEA:13065"/>
        <dbReference type="ChEBI" id="CHEBI:15377"/>
        <dbReference type="ChEBI" id="CHEBI:15378"/>
        <dbReference type="ChEBI" id="CHEBI:30616"/>
        <dbReference type="ChEBI" id="CHEBI:43474"/>
        <dbReference type="ChEBI" id="CHEBI:456216"/>
    </reaction>
    <physiologicalReaction direction="left-to-right" evidence="11">
        <dbReference type="Rhea" id="RHEA:13066"/>
    </physiologicalReaction>
</comment>
<evidence type="ECO:0000259" key="15">
    <source>
        <dbReference type="SMART" id="SM01024"/>
    </source>
</evidence>
<dbReference type="Gene3D" id="3.40.50.300">
    <property type="entry name" value="P-loop containing nucleotide triphosphate hydrolases"/>
    <property type="match status" value="1"/>
</dbReference>
<organism evidence="16 17">
    <name type="scientific">Monosporascus cannonballus</name>
    <dbReference type="NCBI Taxonomy" id="155416"/>
    <lineage>
        <taxon>Eukaryota</taxon>
        <taxon>Fungi</taxon>
        <taxon>Dikarya</taxon>
        <taxon>Ascomycota</taxon>
        <taxon>Pezizomycotina</taxon>
        <taxon>Sordariomycetes</taxon>
        <taxon>Xylariomycetidae</taxon>
        <taxon>Xylariales</taxon>
        <taxon>Xylariales incertae sedis</taxon>
        <taxon>Monosporascus</taxon>
    </lineage>
</organism>
<evidence type="ECO:0000256" key="2">
    <source>
        <dbReference type="ARBA" id="ARBA00007448"/>
    </source>
</evidence>
<evidence type="ECO:0000256" key="1">
    <source>
        <dbReference type="ARBA" id="ARBA00004434"/>
    </source>
</evidence>
<feature type="compositionally biased region" description="Basic and acidic residues" evidence="13">
    <location>
        <begin position="394"/>
        <end position="412"/>
    </location>
</feature>
<dbReference type="EMBL" id="QJNS01000158">
    <property type="protein sequence ID" value="RYO84610.1"/>
    <property type="molecule type" value="Genomic_DNA"/>
</dbReference>
<comment type="subcellular location">
    <subcellularLocation>
        <location evidence="1">Mitochondrion inner membrane</location>
        <topology evidence="1">Single-pass membrane protein</topology>
    </subcellularLocation>
</comment>
<feature type="region of interest" description="Disordered" evidence="13">
    <location>
        <begin position="373"/>
        <end position="424"/>
    </location>
</feature>
<accession>A0ABY0H4H8</accession>
<keyword evidence="17" id="KW-1185">Reference proteome</keyword>
<dbReference type="Pfam" id="PF00004">
    <property type="entry name" value="AAA"/>
    <property type="match status" value="2"/>
</dbReference>
<feature type="domain" description="AAA+ ATPase" evidence="14">
    <location>
        <begin position="299"/>
        <end position="494"/>
    </location>
</feature>
<keyword evidence="9" id="KW-0496">Mitochondrion</keyword>
<keyword evidence="6" id="KW-0378">Hydrolase</keyword>
<reference evidence="16 17" key="1">
    <citation type="submission" date="2018-06" db="EMBL/GenBank/DDBJ databases">
        <title>Complete Genomes of Monosporascus.</title>
        <authorList>
            <person name="Robinson A.J."/>
            <person name="Natvig D.O."/>
        </authorList>
    </citation>
    <scope>NUCLEOTIDE SEQUENCE [LARGE SCALE GENOMIC DNA]</scope>
    <source>
        <strain evidence="16 17">CBS 609.92</strain>
    </source>
</reference>
<keyword evidence="3" id="KW-0812">Transmembrane</keyword>
<evidence type="ECO:0000256" key="3">
    <source>
        <dbReference type="ARBA" id="ARBA00022692"/>
    </source>
</evidence>
<evidence type="ECO:0000256" key="8">
    <source>
        <dbReference type="ARBA" id="ARBA00022989"/>
    </source>
</evidence>
<keyword evidence="4 12" id="KW-0547">Nucleotide-binding</keyword>
<evidence type="ECO:0000256" key="10">
    <source>
        <dbReference type="ARBA" id="ARBA00023136"/>
    </source>
</evidence>
<keyword evidence="7 12" id="KW-0067">ATP-binding</keyword>
<feature type="domain" description="BCS1 N-terminal" evidence="15">
    <location>
        <begin position="64"/>
        <end position="266"/>
    </location>
</feature>
<dbReference type="Pfam" id="PF08740">
    <property type="entry name" value="BCS1_N"/>
    <property type="match status" value="1"/>
</dbReference>
<proteinExistence type="inferred from homology"/>
<evidence type="ECO:0000256" key="7">
    <source>
        <dbReference type="ARBA" id="ARBA00022840"/>
    </source>
</evidence>
<name>A0ABY0H4H8_9PEZI</name>
<dbReference type="PROSITE" id="PS00674">
    <property type="entry name" value="AAA"/>
    <property type="match status" value="1"/>
</dbReference>
<dbReference type="SUPFAM" id="SSF52540">
    <property type="entry name" value="P-loop containing nucleoside triphosphate hydrolases"/>
    <property type="match status" value="1"/>
</dbReference>
<dbReference type="InterPro" id="IPR003593">
    <property type="entry name" value="AAA+_ATPase"/>
</dbReference>
<evidence type="ECO:0000313" key="17">
    <source>
        <dbReference type="Proteomes" id="UP000294003"/>
    </source>
</evidence>
<evidence type="ECO:0000313" key="16">
    <source>
        <dbReference type="EMBL" id="RYO84610.1"/>
    </source>
</evidence>
<keyword evidence="8" id="KW-1133">Transmembrane helix</keyword>
<evidence type="ECO:0000259" key="14">
    <source>
        <dbReference type="SMART" id="SM00382"/>
    </source>
</evidence>
<evidence type="ECO:0000256" key="9">
    <source>
        <dbReference type="ARBA" id="ARBA00023128"/>
    </source>
</evidence>
<dbReference type="PANTHER" id="PTHR23070">
    <property type="entry name" value="BCS1 AAA-TYPE ATPASE"/>
    <property type="match status" value="1"/>
</dbReference>
<evidence type="ECO:0000256" key="5">
    <source>
        <dbReference type="ARBA" id="ARBA00022792"/>
    </source>
</evidence>